<dbReference type="STRING" id="1715693.PH7735_00994"/>
<feature type="domain" description="XdhC- CoxI" evidence="2">
    <location>
        <begin position="14"/>
        <end position="66"/>
    </location>
</feature>
<accession>A0A0P1I3Z9</accession>
<evidence type="ECO:0000313" key="5">
    <source>
        <dbReference type="Proteomes" id="UP000051870"/>
    </source>
</evidence>
<evidence type="ECO:0000313" key="4">
    <source>
        <dbReference type="EMBL" id="CUJ88880.1"/>
    </source>
</evidence>
<sequence>MARATLAGFFETHDKVIEITLSAVSGSSPRDGGTSMFVARDGLFGTIGGGQLEYMVIDEARSMLSRSVEVRDMNVPLGPEIGQCCGGRVAVSLRLATASIREAALEKEQADETALPHVYLLGAGHVGRALADFFQHMPVRCILIDQRKAELALSTADVERRLSVMPEQDISQAPAGSAFIVLTHDHALDFLLASVAIQRGDAAYVGMIGSKTKRARFTSWCNDFCDGLSVASLICPIGAGGSRDKRPSVIAAQVAAEVITVLTSEPAAASAPKGADEPSALDDPLVRQRHVRKGRI</sequence>
<organism evidence="4 5">
    <name type="scientific">Shimia thalassica</name>
    <dbReference type="NCBI Taxonomy" id="1715693"/>
    <lineage>
        <taxon>Bacteria</taxon>
        <taxon>Pseudomonadati</taxon>
        <taxon>Pseudomonadota</taxon>
        <taxon>Alphaproteobacteria</taxon>
        <taxon>Rhodobacterales</taxon>
        <taxon>Roseobacteraceae</taxon>
    </lineage>
</organism>
<dbReference type="InterPro" id="IPR052698">
    <property type="entry name" value="MoCofactor_Util/Proc"/>
</dbReference>
<proteinExistence type="predicted"/>
<dbReference type="Gene3D" id="3.40.50.720">
    <property type="entry name" value="NAD(P)-binding Rossmann-like Domain"/>
    <property type="match status" value="1"/>
</dbReference>
<dbReference type="NCBIfam" id="TIGR02964">
    <property type="entry name" value="xanthine_xdhC"/>
    <property type="match status" value="1"/>
</dbReference>
<feature type="domain" description="XdhC Rossmann" evidence="3">
    <location>
        <begin position="118"/>
        <end position="258"/>
    </location>
</feature>
<protein>
    <submittedName>
        <fullName evidence="4">Xanthine dehydrogenase accessory protein XdhC</fullName>
    </submittedName>
</protein>
<dbReference type="GeneID" id="83880059"/>
<dbReference type="EMBL" id="CYTW01000001">
    <property type="protein sequence ID" value="CUJ88880.1"/>
    <property type="molecule type" value="Genomic_DNA"/>
</dbReference>
<dbReference type="InterPro" id="IPR014308">
    <property type="entry name" value="Xanthine_DH_XdhC"/>
</dbReference>
<dbReference type="InterPro" id="IPR003777">
    <property type="entry name" value="XdhC_CoxI"/>
</dbReference>
<evidence type="ECO:0000259" key="3">
    <source>
        <dbReference type="Pfam" id="PF13478"/>
    </source>
</evidence>
<dbReference type="AlphaFoldDB" id="A0A0P1I3Z9"/>
<gene>
    <name evidence="4" type="ORF">PH7735_00994</name>
</gene>
<dbReference type="InterPro" id="IPR027051">
    <property type="entry name" value="XdhC_Rossmann_dom"/>
</dbReference>
<dbReference type="Pfam" id="PF02625">
    <property type="entry name" value="XdhC_CoxI"/>
    <property type="match status" value="1"/>
</dbReference>
<evidence type="ECO:0000259" key="2">
    <source>
        <dbReference type="Pfam" id="PF02625"/>
    </source>
</evidence>
<keyword evidence="5" id="KW-1185">Reference proteome</keyword>
<dbReference type="PANTHER" id="PTHR30388:SF6">
    <property type="entry name" value="XANTHINE DEHYDROGENASE SUBUNIT A-RELATED"/>
    <property type="match status" value="1"/>
</dbReference>
<dbReference type="Proteomes" id="UP000051870">
    <property type="component" value="Unassembled WGS sequence"/>
</dbReference>
<feature type="region of interest" description="Disordered" evidence="1">
    <location>
        <begin position="267"/>
        <end position="296"/>
    </location>
</feature>
<dbReference type="PANTHER" id="PTHR30388">
    <property type="entry name" value="ALDEHYDE OXIDOREDUCTASE MOLYBDENUM COFACTOR ASSEMBLY PROTEIN"/>
    <property type="match status" value="1"/>
</dbReference>
<dbReference type="Pfam" id="PF13478">
    <property type="entry name" value="XdhC_C"/>
    <property type="match status" value="1"/>
</dbReference>
<evidence type="ECO:0000256" key="1">
    <source>
        <dbReference type="SAM" id="MobiDB-lite"/>
    </source>
</evidence>
<name>A0A0P1I3Z9_9RHOB</name>
<reference evidence="5" key="1">
    <citation type="submission" date="2015-09" db="EMBL/GenBank/DDBJ databases">
        <authorList>
            <person name="Rodrigo-Torres Lidia"/>
            <person name="Arahal R.David."/>
        </authorList>
    </citation>
    <scope>NUCLEOTIDE SEQUENCE [LARGE SCALE GENOMIC DNA]</scope>
    <source>
        <strain evidence="5">CECT 7735</strain>
    </source>
</reference>
<dbReference type="RefSeq" id="WP_058310162.1">
    <property type="nucleotide sequence ID" value="NZ_CYTW01000001.1"/>
</dbReference>
<feature type="compositionally biased region" description="Basic residues" evidence="1">
    <location>
        <begin position="287"/>
        <end position="296"/>
    </location>
</feature>